<keyword evidence="2" id="KW-0813">Transport</keyword>
<evidence type="ECO:0000256" key="2">
    <source>
        <dbReference type="ARBA" id="ARBA00022448"/>
    </source>
</evidence>
<feature type="domain" description="Amino acid transporter transmembrane" evidence="8">
    <location>
        <begin position="52"/>
        <end position="198"/>
    </location>
</feature>
<dbReference type="Proteomes" id="UP001177140">
    <property type="component" value="Unassembled WGS sequence"/>
</dbReference>
<keyword evidence="5 7" id="KW-1133">Transmembrane helix</keyword>
<dbReference type="InterPro" id="IPR013057">
    <property type="entry name" value="AA_transpt_TM"/>
</dbReference>
<feature type="transmembrane region" description="Helical" evidence="7">
    <location>
        <begin position="135"/>
        <end position="155"/>
    </location>
</feature>
<evidence type="ECO:0000313" key="10">
    <source>
        <dbReference type="Proteomes" id="UP001177140"/>
    </source>
</evidence>
<evidence type="ECO:0000256" key="3">
    <source>
        <dbReference type="ARBA" id="ARBA00022692"/>
    </source>
</evidence>
<reference evidence="9" key="1">
    <citation type="submission" date="2022-03" db="EMBL/GenBank/DDBJ databases">
        <title>A functionally conserved STORR gene fusion in Papaver species that diverged 16.8 million years ago.</title>
        <authorList>
            <person name="Catania T."/>
        </authorList>
    </citation>
    <scope>NUCLEOTIDE SEQUENCE</scope>
    <source>
        <strain evidence="9">S-191538</strain>
    </source>
</reference>
<comment type="caution">
    <text evidence="9">The sequence shown here is derived from an EMBL/GenBank/DDBJ whole genome shotgun (WGS) entry which is preliminary data.</text>
</comment>
<accession>A0AA41SBF4</accession>
<keyword evidence="6 7" id="KW-0472">Membrane</keyword>
<protein>
    <recommendedName>
        <fullName evidence="8">Amino acid transporter transmembrane domain-containing protein</fullName>
    </recommendedName>
</protein>
<keyword evidence="4" id="KW-0029">Amino-acid transport</keyword>
<organism evidence="9 10">
    <name type="scientific">Papaver nudicaule</name>
    <name type="common">Iceland poppy</name>
    <dbReference type="NCBI Taxonomy" id="74823"/>
    <lineage>
        <taxon>Eukaryota</taxon>
        <taxon>Viridiplantae</taxon>
        <taxon>Streptophyta</taxon>
        <taxon>Embryophyta</taxon>
        <taxon>Tracheophyta</taxon>
        <taxon>Spermatophyta</taxon>
        <taxon>Magnoliopsida</taxon>
        <taxon>Ranunculales</taxon>
        <taxon>Papaveraceae</taxon>
        <taxon>Papaveroideae</taxon>
        <taxon>Papaver</taxon>
    </lineage>
</organism>
<feature type="transmembrane region" description="Helical" evidence="7">
    <location>
        <begin position="305"/>
        <end position="326"/>
    </location>
</feature>
<feature type="domain" description="Amino acid transporter transmembrane" evidence="8">
    <location>
        <begin position="226"/>
        <end position="433"/>
    </location>
</feature>
<feature type="transmembrane region" description="Helical" evidence="7">
    <location>
        <begin position="377"/>
        <end position="398"/>
    </location>
</feature>
<feature type="transmembrane region" description="Helical" evidence="7">
    <location>
        <begin position="227"/>
        <end position="246"/>
    </location>
</feature>
<keyword evidence="10" id="KW-1185">Reference proteome</keyword>
<evidence type="ECO:0000256" key="5">
    <source>
        <dbReference type="ARBA" id="ARBA00022989"/>
    </source>
</evidence>
<dbReference type="GO" id="GO:0016020">
    <property type="term" value="C:membrane"/>
    <property type="evidence" value="ECO:0007669"/>
    <property type="project" value="UniProtKB-SubCell"/>
</dbReference>
<evidence type="ECO:0000256" key="1">
    <source>
        <dbReference type="ARBA" id="ARBA00004370"/>
    </source>
</evidence>
<evidence type="ECO:0000313" key="9">
    <source>
        <dbReference type="EMBL" id="MCL7032125.1"/>
    </source>
</evidence>
<name>A0AA41SBF4_PAPNU</name>
<evidence type="ECO:0000259" key="8">
    <source>
        <dbReference type="Pfam" id="PF01490"/>
    </source>
</evidence>
<feature type="transmembrane region" description="Helical" evidence="7">
    <location>
        <begin position="354"/>
        <end position="371"/>
    </location>
</feature>
<feature type="transmembrane region" description="Helical" evidence="7">
    <location>
        <begin position="267"/>
        <end position="285"/>
    </location>
</feature>
<evidence type="ECO:0000256" key="6">
    <source>
        <dbReference type="ARBA" id="ARBA00023136"/>
    </source>
</evidence>
<dbReference type="EMBL" id="JAJJMA010119820">
    <property type="protein sequence ID" value="MCL7032125.1"/>
    <property type="molecule type" value="Genomic_DNA"/>
</dbReference>
<feature type="transmembrane region" description="Helical" evidence="7">
    <location>
        <begin position="176"/>
        <end position="196"/>
    </location>
</feature>
<sequence length="449" mass="49201">MNPVVRASSNLIAVQTSDAQGNYELVVVVDHHYQDDNKELDAGALFVLKSEGSWIHCGYHLTTSIVSPPLLSLPFAFASLGWLAGLTCLTMGAIVTFYSYNLISLVLEHHAQLGRRLLRFRDMAHDILGPDWGRYYVGPVQLIVCFAVVITNVLLAGQCMETVYLLSNPENKSMKLCHFLMIFGGLLLILAQIPSFHSEAHQPHFSGNSSNAPPKDYTIKGDPVNRVFSVFNAIAIIATTFGNGIIPEIQATLAAPVKGKMLKGLSICYVVVLITFFGVAISGYWAFVRAGVLVDKNGNSLVPGWFLLLTNVLVLLQLSAVSVIYLQPTNELLEGQFSDPKSPELSPRNVIPRFISRSLLVVFAVIVAATLPFFGDIIALIGALGFMPLDFMLPVLFYNLTFKQPKQGPIFWLNITIFVVFSIFAAIAAVTAVRQLSLDATTYQLFSNV</sequence>
<evidence type="ECO:0000256" key="4">
    <source>
        <dbReference type="ARBA" id="ARBA00022970"/>
    </source>
</evidence>
<keyword evidence="3 7" id="KW-0812">Transmembrane</keyword>
<evidence type="ECO:0000256" key="7">
    <source>
        <dbReference type="SAM" id="Phobius"/>
    </source>
</evidence>
<dbReference type="Pfam" id="PF01490">
    <property type="entry name" value="Aa_trans"/>
    <property type="match status" value="2"/>
</dbReference>
<comment type="subcellular location">
    <subcellularLocation>
        <location evidence="1">Membrane</location>
    </subcellularLocation>
</comment>
<dbReference type="PANTHER" id="PTHR48017">
    <property type="entry name" value="OS05G0424000 PROTEIN-RELATED"/>
    <property type="match status" value="1"/>
</dbReference>
<gene>
    <name evidence="9" type="ORF">MKW94_013151</name>
</gene>
<dbReference type="AlphaFoldDB" id="A0AA41SBF4"/>
<feature type="transmembrane region" description="Helical" evidence="7">
    <location>
        <begin position="410"/>
        <end position="433"/>
    </location>
</feature>
<proteinExistence type="predicted"/>
<dbReference type="GO" id="GO:0006865">
    <property type="term" value="P:amino acid transport"/>
    <property type="evidence" value="ECO:0007669"/>
    <property type="project" value="UniProtKB-KW"/>
</dbReference>
<feature type="transmembrane region" description="Helical" evidence="7">
    <location>
        <begin position="75"/>
        <end position="100"/>
    </location>
</feature>